<evidence type="ECO:0000313" key="2">
    <source>
        <dbReference type="Proteomes" id="UP000433406"/>
    </source>
</evidence>
<keyword evidence="2" id="KW-1185">Reference proteome</keyword>
<evidence type="ECO:0000313" key="1">
    <source>
        <dbReference type="EMBL" id="MTB95487.1"/>
    </source>
</evidence>
<proteinExistence type="predicted"/>
<accession>A0A6I3JBI5</accession>
<organism evidence="1 2">
    <name type="scientific">Nocardioides marmotae</name>
    <dbReference type="NCBI Taxonomy" id="2663857"/>
    <lineage>
        <taxon>Bacteria</taxon>
        <taxon>Bacillati</taxon>
        <taxon>Actinomycetota</taxon>
        <taxon>Actinomycetes</taxon>
        <taxon>Propionibacteriales</taxon>
        <taxon>Nocardioidaceae</taxon>
        <taxon>Nocardioides</taxon>
    </lineage>
</organism>
<protein>
    <submittedName>
        <fullName evidence="1">Uncharacterized protein</fullName>
    </submittedName>
</protein>
<comment type="caution">
    <text evidence="1">The sequence shown here is derived from an EMBL/GenBank/DDBJ whole genome shotgun (WGS) entry which is preliminary data.</text>
</comment>
<dbReference type="EMBL" id="WLCI01000011">
    <property type="protein sequence ID" value="MTB95487.1"/>
    <property type="molecule type" value="Genomic_DNA"/>
</dbReference>
<gene>
    <name evidence="1" type="ORF">GGQ22_10365</name>
</gene>
<name>A0A6I3JBI5_9ACTN</name>
<dbReference type="RefSeq" id="WP_154612043.1">
    <property type="nucleotide sequence ID" value="NZ_CP053660.1"/>
</dbReference>
<sequence length="126" mass="13630">MAESIKAQLKDLYRAGKVQFPQRANEIAAITKVIGDAHAAWHEPTIRAGEPAALVKAMEVNAEVYDLLRRAVLTWHDAAHALVYIADELVASDEAAREAAATLKNQLGSKDMPPLHVPPRRDGAGS</sequence>
<dbReference type="Proteomes" id="UP000433406">
    <property type="component" value="Unassembled WGS sequence"/>
</dbReference>
<reference evidence="1 2" key="1">
    <citation type="submission" date="2019-10" db="EMBL/GenBank/DDBJ databases">
        <title>Nocardioides novel species isolated from the excrement of Marmot.</title>
        <authorList>
            <person name="Zhang G."/>
        </authorList>
    </citation>
    <scope>NUCLEOTIDE SEQUENCE [LARGE SCALE GENOMIC DNA]</scope>
    <source>
        <strain evidence="2">zg-579</strain>
    </source>
</reference>
<dbReference type="AlphaFoldDB" id="A0A6I3JBI5"/>